<dbReference type="Proteomes" id="UP000305778">
    <property type="component" value="Unassembled WGS sequence"/>
</dbReference>
<dbReference type="RefSeq" id="WP_136730066.1">
    <property type="nucleotide sequence ID" value="NZ_SUMC01000112.1"/>
</dbReference>
<dbReference type="AlphaFoldDB" id="A0A4U0RUX2"/>
<comment type="caution">
    <text evidence="2">The sequence shown here is derived from an EMBL/GenBank/DDBJ whole genome shotgun (WGS) entry which is preliminary data.</text>
</comment>
<keyword evidence="3" id="KW-1185">Reference proteome</keyword>
<gene>
    <name evidence="2" type="ORF">FCI23_46475</name>
</gene>
<name>A0A4U0RUX2_9ACTN</name>
<feature type="region of interest" description="Disordered" evidence="1">
    <location>
        <begin position="97"/>
        <end position="119"/>
    </location>
</feature>
<dbReference type="EMBL" id="SUMC01000112">
    <property type="protein sequence ID" value="TJZ99276.1"/>
    <property type="molecule type" value="Genomic_DNA"/>
</dbReference>
<evidence type="ECO:0000256" key="1">
    <source>
        <dbReference type="SAM" id="MobiDB-lite"/>
    </source>
</evidence>
<evidence type="ECO:0000313" key="3">
    <source>
        <dbReference type="Proteomes" id="UP000305778"/>
    </source>
</evidence>
<reference evidence="2 3" key="1">
    <citation type="submission" date="2019-04" db="EMBL/GenBank/DDBJ databases">
        <title>Streptomyces oryziradicis sp. nov., a novel actinomycete isolated from rhizosphere soil of rice (Oryza sativa L.).</title>
        <authorList>
            <person name="Li C."/>
        </authorList>
    </citation>
    <scope>NUCLEOTIDE SEQUENCE [LARGE SCALE GENOMIC DNA]</scope>
    <source>
        <strain evidence="2 3">NEAU-C40</strain>
    </source>
</reference>
<accession>A0A4U0RUX2</accession>
<dbReference type="OrthoDB" id="4220183at2"/>
<organism evidence="2 3">
    <name type="scientific">Actinacidiphila oryziradicis</name>
    <dbReference type="NCBI Taxonomy" id="2571141"/>
    <lineage>
        <taxon>Bacteria</taxon>
        <taxon>Bacillati</taxon>
        <taxon>Actinomycetota</taxon>
        <taxon>Actinomycetes</taxon>
        <taxon>Kitasatosporales</taxon>
        <taxon>Streptomycetaceae</taxon>
        <taxon>Actinacidiphila</taxon>
    </lineage>
</organism>
<sequence>MYELPPDLERLRVIRVYLQMQLAAVDAKIQQAEKAAAQPPEPRTELAWRLQHVPNPDGATGHGVVHRDGCRVKGGGRLDRKALDLALTMPDVTTCSICQPERPRPMTGPGRAKDPASVHPARLREKVTGLGCVPRREGDSGSFPEEEVWAECQDHETRGPYTTLVGRGGGWLRSAQHAARLFALDPLELLP</sequence>
<evidence type="ECO:0000313" key="2">
    <source>
        <dbReference type="EMBL" id="TJZ99276.1"/>
    </source>
</evidence>
<proteinExistence type="predicted"/>
<protein>
    <submittedName>
        <fullName evidence="2">Uncharacterized protein</fullName>
    </submittedName>
</protein>